<organism evidence="4 5">
    <name type="scientific">Scylla paramamosain</name>
    <name type="common">Mud crab</name>
    <dbReference type="NCBI Taxonomy" id="85552"/>
    <lineage>
        <taxon>Eukaryota</taxon>
        <taxon>Metazoa</taxon>
        <taxon>Ecdysozoa</taxon>
        <taxon>Arthropoda</taxon>
        <taxon>Crustacea</taxon>
        <taxon>Multicrustacea</taxon>
        <taxon>Malacostraca</taxon>
        <taxon>Eumalacostraca</taxon>
        <taxon>Eucarida</taxon>
        <taxon>Decapoda</taxon>
        <taxon>Pleocyemata</taxon>
        <taxon>Brachyura</taxon>
        <taxon>Eubrachyura</taxon>
        <taxon>Portunoidea</taxon>
        <taxon>Portunidae</taxon>
        <taxon>Portuninae</taxon>
        <taxon>Scylla</taxon>
    </lineage>
</organism>
<reference evidence="4 5" key="1">
    <citation type="submission" date="2023-03" db="EMBL/GenBank/DDBJ databases">
        <title>High-quality genome of Scylla paramamosain provides insights in environmental adaptation.</title>
        <authorList>
            <person name="Zhang L."/>
        </authorList>
    </citation>
    <scope>NUCLEOTIDE SEQUENCE [LARGE SCALE GENOMIC DNA]</scope>
    <source>
        <strain evidence="4">LZ_2023a</strain>
        <tissue evidence="4">Muscle</tissue>
    </source>
</reference>
<dbReference type="Pfam" id="PF02225">
    <property type="entry name" value="PA"/>
    <property type="match status" value="1"/>
</dbReference>
<proteinExistence type="inferred from homology"/>
<dbReference type="InterPro" id="IPR046450">
    <property type="entry name" value="PA_dom_sf"/>
</dbReference>
<accession>A0AAW0THZ7</accession>
<comment type="similarity">
    <text evidence="1">Belongs to the peptidase M28 family. M28B subfamily.</text>
</comment>
<evidence type="ECO:0000313" key="4">
    <source>
        <dbReference type="EMBL" id="KAK8386994.1"/>
    </source>
</evidence>
<sequence>MPNKVILNGTDGETFESTPIQPAVDAPPSGQQDIYSFNSFCGVGAAQSSSVVYANYGRDEDFHHLSEHNITIKNSIVFIRYGKLFRGDKVRFAESRGAAAVVLYTDPADAAPLGPLHTYPSTVFAPPGATQLGSLKLQGDLLTPGLSLLIGLSSARVRSRPVLHPCPADGLWRCLALPQESVPPGFVPAGPRRLTPARLTLSFLEGEEAPSTWQGGLNLTYHLGPELAGGAQVTVVVNDQHHRKTVYNVLGVIEGQEEPDRYVVVGNHYDAWTYGGVDPSSATAVVMELVRMFGEMHSSGWRPRRTMVFCSWAAEEYGVMGSTEFAEQFSTILKDRAVVYLNLDMVMDGNYSFRGHGSTNAA</sequence>
<dbReference type="Proteomes" id="UP001487740">
    <property type="component" value="Unassembled WGS sequence"/>
</dbReference>
<feature type="domain" description="Peptidase M28" evidence="3">
    <location>
        <begin position="248"/>
        <end position="353"/>
    </location>
</feature>
<name>A0AAW0THZ7_SCYPA</name>
<dbReference type="InterPro" id="IPR007484">
    <property type="entry name" value="Peptidase_M28"/>
</dbReference>
<feature type="domain" description="PA" evidence="2">
    <location>
        <begin position="51"/>
        <end position="111"/>
    </location>
</feature>
<gene>
    <name evidence="4" type="ORF">O3P69_017973</name>
</gene>
<dbReference type="Pfam" id="PF04389">
    <property type="entry name" value="Peptidase_M28"/>
    <property type="match status" value="1"/>
</dbReference>
<dbReference type="GO" id="GO:0004180">
    <property type="term" value="F:carboxypeptidase activity"/>
    <property type="evidence" value="ECO:0007669"/>
    <property type="project" value="TreeGrafter"/>
</dbReference>
<dbReference type="PANTHER" id="PTHR10404:SF46">
    <property type="entry name" value="VACUOLAR PROTEIN SORTING-ASSOCIATED PROTEIN 70"/>
    <property type="match status" value="1"/>
</dbReference>
<dbReference type="AlphaFoldDB" id="A0AAW0THZ7"/>
<dbReference type="FunFam" id="3.40.630.10:FF:000101">
    <property type="entry name" value="N-acetylated alpha-linked acidic dipeptidase like 1"/>
    <property type="match status" value="1"/>
</dbReference>
<protein>
    <submittedName>
        <fullName evidence="4">Uncharacterized protein</fullName>
    </submittedName>
</protein>
<dbReference type="Gene3D" id="3.40.630.10">
    <property type="entry name" value="Zn peptidases"/>
    <property type="match status" value="1"/>
</dbReference>
<evidence type="ECO:0000313" key="5">
    <source>
        <dbReference type="Proteomes" id="UP001487740"/>
    </source>
</evidence>
<evidence type="ECO:0000256" key="1">
    <source>
        <dbReference type="ARBA" id="ARBA00005634"/>
    </source>
</evidence>
<evidence type="ECO:0000259" key="3">
    <source>
        <dbReference type="Pfam" id="PF04389"/>
    </source>
</evidence>
<dbReference type="SUPFAM" id="SSF53187">
    <property type="entry name" value="Zn-dependent exopeptidases"/>
    <property type="match status" value="1"/>
</dbReference>
<dbReference type="InterPro" id="IPR039373">
    <property type="entry name" value="Peptidase_M28B"/>
</dbReference>
<dbReference type="PANTHER" id="PTHR10404">
    <property type="entry name" value="N-ACETYLATED-ALPHA-LINKED ACIDIC DIPEPTIDASE"/>
    <property type="match status" value="1"/>
</dbReference>
<comment type="caution">
    <text evidence="4">The sequence shown here is derived from an EMBL/GenBank/DDBJ whole genome shotgun (WGS) entry which is preliminary data.</text>
</comment>
<dbReference type="SUPFAM" id="SSF52025">
    <property type="entry name" value="PA domain"/>
    <property type="match status" value="1"/>
</dbReference>
<keyword evidence="5" id="KW-1185">Reference proteome</keyword>
<dbReference type="InterPro" id="IPR003137">
    <property type="entry name" value="PA_domain"/>
</dbReference>
<dbReference type="EMBL" id="JARAKH010000030">
    <property type="protein sequence ID" value="KAK8386994.1"/>
    <property type="molecule type" value="Genomic_DNA"/>
</dbReference>
<evidence type="ECO:0000259" key="2">
    <source>
        <dbReference type="Pfam" id="PF02225"/>
    </source>
</evidence>
<dbReference type="Gene3D" id="3.50.30.30">
    <property type="match status" value="1"/>
</dbReference>